<evidence type="ECO:0000259" key="7">
    <source>
        <dbReference type="Pfam" id="PF11563"/>
    </source>
</evidence>
<feature type="transmembrane region" description="Helical" evidence="6">
    <location>
        <begin position="246"/>
        <end position="264"/>
    </location>
</feature>
<keyword evidence="5 6" id="KW-0472">Membrane</keyword>
<keyword evidence="2" id="KW-1003">Cell membrane</keyword>
<evidence type="ECO:0000313" key="8">
    <source>
        <dbReference type="EMBL" id="VAX24030.1"/>
    </source>
</evidence>
<dbReference type="InterPro" id="IPR020948">
    <property type="entry name" value="P_starv_induced_PsiE-like"/>
</dbReference>
<accession>A0A3B1CN20</accession>
<dbReference type="InterPro" id="IPR044398">
    <property type="entry name" value="Globin-sensor_dom"/>
</dbReference>
<feature type="transmembrane region" description="Helical" evidence="6">
    <location>
        <begin position="276"/>
        <end position="293"/>
    </location>
</feature>
<dbReference type="InterPro" id="IPR012292">
    <property type="entry name" value="Globin/Proto"/>
</dbReference>
<keyword evidence="3 6" id="KW-0812">Transmembrane</keyword>
<dbReference type="GO" id="GO:0005886">
    <property type="term" value="C:plasma membrane"/>
    <property type="evidence" value="ECO:0007669"/>
    <property type="project" value="UniProtKB-SubCell"/>
</dbReference>
<dbReference type="EMBL" id="UOGB01000285">
    <property type="protein sequence ID" value="VAX24030.1"/>
    <property type="molecule type" value="Genomic_DNA"/>
</dbReference>
<dbReference type="GO" id="GO:0020037">
    <property type="term" value="F:heme binding"/>
    <property type="evidence" value="ECO:0007669"/>
    <property type="project" value="InterPro"/>
</dbReference>
<dbReference type="GO" id="GO:0019825">
    <property type="term" value="F:oxygen binding"/>
    <property type="evidence" value="ECO:0007669"/>
    <property type="project" value="InterPro"/>
</dbReference>
<evidence type="ECO:0000256" key="6">
    <source>
        <dbReference type="SAM" id="Phobius"/>
    </source>
</evidence>
<feature type="transmembrane region" description="Helical" evidence="6">
    <location>
        <begin position="212"/>
        <end position="234"/>
    </location>
</feature>
<dbReference type="SUPFAM" id="SSF46458">
    <property type="entry name" value="Globin-like"/>
    <property type="match status" value="1"/>
</dbReference>
<dbReference type="Pfam" id="PF11563">
    <property type="entry name" value="Protoglobin"/>
    <property type="match status" value="1"/>
</dbReference>
<evidence type="ECO:0000256" key="2">
    <source>
        <dbReference type="ARBA" id="ARBA00022475"/>
    </source>
</evidence>
<name>A0A3B1CN20_9ZZZZ</name>
<dbReference type="InterPro" id="IPR009050">
    <property type="entry name" value="Globin-like_sf"/>
</dbReference>
<protein>
    <recommendedName>
        <fullName evidence="7">Globin-sensor domain-containing protein</fullName>
    </recommendedName>
</protein>
<feature type="domain" description="Globin-sensor" evidence="7">
    <location>
        <begin position="2"/>
        <end position="155"/>
    </location>
</feature>
<feature type="transmembrane region" description="Helical" evidence="6">
    <location>
        <begin position="175"/>
        <end position="200"/>
    </location>
</feature>
<evidence type="ECO:0000256" key="3">
    <source>
        <dbReference type="ARBA" id="ARBA00022692"/>
    </source>
</evidence>
<dbReference type="Pfam" id="PF06146">
    <property type="entry name" value="PsiE"/>
    <property type="match status" value="1"/>
</dbReference>
<evidence type="ECO:0000256" key="5">
    <source>
        <dbReference type="ARBA" id="ARBA00023136"/>
    </source>
</evidence>
<evidence type="ECO:0000256" key="1">
    <source>
        <dbReference type="ARBA" id="ARBA00004651"/>
    </source>
</evidence>
<dbReference type="Gene3D" id="1.10.490.10">
    <property type="entry name" value="Globins"/>
    <property type="match status" value="1"/>
</dbReference>
<organism evidence="8">
    <name type="scientific">hydrothermal vent metagenome</name>
    <dbReference type="NCBI Taxonomy" id="652676"/>
    <lineage>
        <taxon>unclassified sequences</taxon>
        <taxon>metagenomes</taxon>
        <taxon>ecological metagenomes</taxon>
    </lineage>
</organism>
<comment type="subcellular location">
    <subcellularLocation>
        <location evidence="1">Cell membrane</location>
        <topology evidence="1">Multi-pass membrane protein</topology>
    </subcellularLocation>
</comment>
<dbReference type="AlphaFoldDB" id="A0A3B1CN20"/>
<gene>
    <name evidence="8" type="ORF">MNBD_NITROSPINAE03-1103</name>
</gene>
<evidence type="ECO:0000256" key="4">
    <source>
        <dbReference type="ARBA" id="ARBA00022989"/>
    </source>
</evidence>
<reference evidence="8" key="1">
    <citation type="submission" date="2018-06" db="EMBL/GenBank/DDBJ databases">
        <authorList>
            <person name="Zhirakovskaya E."/>
        </authorList>
    </citation>
    <scope>NUCLEOTIDE SEQUENCE</scope>
</reference>
<keyword evidence="4 6" id="KW-1133">Transmembrane helix</keyword>
<proteinExistence type="predicted"/>
<sequence length="300" mass="33378">MREINKFLDSYDITASDIESIIEISPLLQAKKAELVDSNFEKLLKNSETARVLRNKKILEKSKAALLSWLGDFLSGRYSDGYYHKIAGTGCVFARAGLPEHVISAIIANTRVFITDQIFSYYSDSPEKAIQAVSSVNKALDLNLGLMTRSCHEEEMDTHFISYKLDSVIIRIAKWFVTGFNLLLILGLLGIGFLALVLVANDVHHMIYSEGGLARGVLGALGTLLILWVIIELLDTQISHIRGQAFAIKIFVSVALVAELRKVLISSIEHTTWEQQAIIASSVLILGIVYWLISRVDQKI</sequence>